<dbReference type="SUPFAM" id="SSF57667">
    <property type="entry name" value="beta-beta-alpha zinc fingers"/>
    <property type="match status" value="1"/>
</dbReference>
<evidence type="ECO:0000256" key="1">
    <source>
        <dbReference type="ARBA" id="ARBA00022723"/>
    </source>
</evidence>
<dbReference type="GO" id="GO:0000981">
    <property type="term" value="F:DNA-binding transcription factor activity, RNA polymerase II-specific"/>
    <property type="evidence" value="ECO:0007669"/>
    <property type="project" value="TreeGrafter"/>
</dbReference>
<evidence type="ECO:0000313" key="8">
    <source>
        <dbReference type="Proteomes" id="UP000659654"/>
    </source>
</evidence>
<dbReference type="InterPro" id="IPR036236">
    <property type="entry name" value="Znf_C2H2_sf"/>
</dbReference>
<keyword evidence="1" id="KW-0479">Metal-binding</keyword>
<evidence type="ECO:0000259" key="6">
    <source>
        <dbReference type="PROSITE" id="PS50157"/>
    </source>
</evidence>
<comment type="caution">
    <text evidence="7">The sequence shown here is derived from an EMBL/GenBank/DDBJ whole genome shotgun (WGS) entry which is preliminary data.</text>
</comment>
<evidence type="ECO:0000256" key="3">
    <source>
        <dbReference type="ARBA" id="ARBA00022833"/>
    </source>
</evidence>
<dbReference type="Gene3D" id="3.30.160.60">
    <property type="entry name" value="Classic Zinc Finger"/>
    <property type="match status" value="1"/>
</dbReference>
<feature type="region of interest" description="Disordered" evidence="5">
    <location>
        <begin position="89"/>
        <end position="111"/>
    </location>
</feature>
<dbReference type="Proteomes" id="UP000659654">
    <property type="component" value="Unassembled WGS sequence"/>
</dbReference>
<dbReference type="AlphaFoldDB" id="A0A7I8XEX2"/>
<feature type="compositionally biased region" description="Low complexity" evidence="5">
    <location>
        <begin position="89"/>
        <end position="104"/>
    </location>
</feature>
<dbReference type="GO" id="GO:0008270">
    <property type="term" value="F:zinc ion binding"/>
    <property type="evidence" value="ECO:0007669"/>
    <property type="project" value="UniProtKB-KW"/>
</dbReference>
<proteinExistence type="predicted"/>
<protein>
    <submittedName>
        <fullName evidence="7">(pine wood nematode) hypothetical protein</fullName>
    </submittedName>
</protein>
<dbReference type="PANTHER" id="PTHR23235:SF23">
    <property type="entry name" value="TRANSCRIPTION FACTOR SP6"/>
    <property type="match status" value="1"/>
</dbReference>
<gene>
    <name evidence="7" type="ORF">BXYJ_LOCUS247</name>
</gene>
<accession>A0A7I8XEX2</accession>
<evidence type="ECO:0000256" key="5">
    <source>
        <dbReference type="SAM" id="MobiDB-lite"/>
    </source>
</evidence>
<dbReference type="PROSITE" id="PS50157">
    <property type="entry name" value="ZINC_FINGER_C2H2_2"/>
    <property type="match status" value="1"/>
</dbReference>
<feature type="domain" description="C2H2-type" evidence="6">
    <location>
        <begin position="208"/>
        <end position="237"/>
    </location>
</feature>
<organism evidence="7 8">
    <name type="scientific">Bursaphelenchus xylophilus</name>
    <name type="common">Pinewood nematode worm</name>
    <name type="synonym">Aphelenchoides xylophilus</name>
    <dbReference type="NCBI Taxonomy" id="6326"/>
    <lineage>
        <taxon>Eukaryota</taxon>
        <taxon>Metazoa</taxon>
        <taxon>Ecdysozoa</taxon>
        <taxon>Nematoda</taxon>
        <taxon>Chromadorea</taxon>
        <taxon>Rhabditida</taxon>
        <taxon>Tylenchina</taxon>
        <taxon>Tylenchomorpha</taxon>
        <taxon>Aphelenchoidea</taxon>
        <taxon>Aphelenchoididae</taxon>
        <taxon>Bursaphelenchus</taxon>
    </lineage>
</organism>
<evidence type="ECO:0000256" key="2">
    <source>
        <dbReference type="ARBA" id="ARBA00022771"/>
    </source>
</evidence>
<keyword evidence="8" id="KW-1185">Reference proteome</keyword>
<evidence type="ECO:0000313" key="7">
    <source>
        <dbReference type="EMBL" id="CAD5208011.1"/>
    </source>
</evidence>
<dbReference type="OrthoDB" id="6365676at2759"/>
<dbReference type="Proteomes" id="UP000582659">
    <property type="component" value="Unassembled WGS sequence"/>
</dbReference>
<name>A0A7I8XEX2_BURXY</name>
<dbReference type="PANTHER" id="PTHR23235">
    <property type="entry name" value="KRUEPPEL-LIKE TRANSCRIPTION FACTOR"/>
    <property type="match status" value="1"/>
</dbReference>
<keyword evidence="2 4" id="KW-0863">Zinc-finger</keyword>
<dbReference type="InterPro" id="IPR013087">
    <property type="entry name" value="Znf_C2H2_type"/>
</dbReference>
<feature type="region of interest" description="Disordered" evidence="5">
    <location>
        <begin position="16"/>
        <end position="38"/>
    </location>
</feature>
<sequence length="245" mass="26543">MRYLLIFTFSPLPSPHTPSINLSDPPPPMQNYTNGAASAAPPENLKNYAFMMNAYGYNPWMTPWLQSTVHGPYESAAVMDAAENNVISNSSLSSNSSGDPPTSSQNSPPLKSSIDLTNLTFAGNSSASLYNNYLNPEINSLFNQTINPVPLLASALPAATAAAPGRMLGRSTRAAASSRPSTARACECPNCLEFQRRGVPSNVKNEKHNCHIPGCHKVYARSSHLKAHLRWHTNARPPPRRTIAE</sequence>
<reference evidence="7" key="1">
    <citation type="submission" date="2020-09" db="EMBL/GenBank/DDBJ databases">
        <authorList>
            <person name="Kikuchi T."/>
        </authorList>
    </citation>
    <scope>NUCLEOTIDE SEQUENCE</scope>
    <source>
        <strain evidence="7">Ka4C1</strain>
    </source>
</reference>
<dbReference type="EMBL" id="CAJFCV020000001">
    <property type="protein sequence ID" value="CAG9079902.1"/>
    <property type="molecule type" value="Genomic_DNA"/>
</dbReference>
<keyword evidence="3" id="KW-0862">Zinc</keyword>
<evidence type="ECO:0000256" key="4">
    <source>
        <dbReference type="PROSITE-ProRule" id="PRU00042"/>
    </source>
</evidence>
<dbReference type="GO" id="GO:0000978">
    <property type="term" value="F:RNA polymerase II cis-regulatory region sequence-specific DNA binding"/>
    <property type="evidence" value="ECO:0007669"/>
    <property type="project" value="TreeGrafter"/>
</dbReference>
<dbReference type="EMBL" id="CAJFDI010000001">
    <property type="protein sequence ID" value="CAD5208011.1"/>
    <property type="molecule type" value="Genomic_DNA"/>
</dbReference>
<dbReference type="PROSITE" id="PS00028">
    <property type="entry name" value="ZINC_FINGER_C2H2_1"/>
    <property type="match status" value="1"/>
</dbReference>